<reference evidence="2 3" key="1">
    <citation type="submission" date="2021-06" db="EMBL/GenBank/DDBJ databases">
        <title>Caerostris darwini draft genome.</title>
        <authorList>
            <person name="Kono N."/>
            <person name="Arakawa K."/>
        </authorList>
    </citation>
    <scope>NUCLEOTIDE SEQUENCE [LARGE SCALE GENOMIC DNA]</scope>
</reference>
<evidence type="ECO:0000313" key="2">
    <source>
        <dbReference type="EMBL" id="GIY80834.1"/>
    </source>
</evidence>
<proteinExistence type="predicted"/>
<protein>
    <submittedName>
        <fullName evidence="2">Uncharacterized protein</fullName>
    </submittedName>
</protein>
<dbReference type="AlphaFoldDB" id="A0AAV4WG64"/>
<evidence type="ECO:0000313" key="3">
    <source>
        <dbReference type="Proteomes" id="UP001054837"/>
    </source>
</evidence>
<evidence type="ECO:0000256" key="1">
    <source>
        <dbReference type="SAM" id="MobiDB-lite"/>
    </source>
</evidence>
<accession>A0AAV4WG64</accession>
<feature type="region of interest" description="Disordered" evidence="1">
    <location>
        <begin position="1"/>
        <end position="41"/>
    </location>
</feature>
<comment type="caution">
    <text evidence="2">The sequence shown here is derived from an EMBL/GenBank/DDBJ whole genome shotgun (WGS) entry which is preliminary data.</text>
</comment>
<gene>
    <name evidence="2" type="ORF">CDAR_571571</name>
</gene>
<keyword evidence="3" id="KW-1185">Reference proteome</keyword>
<name>A0AAV4WG64_9ARAC</name>
<organism evidence="2 3">
    <name type="scientific">Caerostris darwini</name>
    <dbReference type="NCBI Taxonomy" id="1538125"/>
    <lineage>
        <taxon>Eukaryota</taxon>
        <taxon>Metazoa</taxon>
        <taxon>Ecdysozoa</taxon>
        <taxon>Arthropoda</taxon>
        <taxon>Chelicerata</taxon>
        <taxon>Arachnida</taxon>
        <taxon>Araneae</taxon>
        <taxon>Araneomorphae</taxon>
        <taxon>Entelegynae</taxon>
        <taxon>Araneoidea</taxon>
        <taxon>Araneidae</taxon>
        <taxon>Caerostris</taxon>
    </lineage>
</organism>
<sequence length="135" mass="14929">MECVGFVSGPDHPKGRINGSFMGRVDGSSRKKGSGPESPCICPTDKPVVSWSRDRQIYWEGGLVSGGTELHKLNYLCPMAFILQTTTLEHTEIGYAHGLPHAHRLYPFVLMAHGLCHVLIVMPTRGHGLGHMFYR</sequence>
<dbReference type="Proteomes" id="UP001054837">
    <property type="component" value="Unassembled WGS sequence"/>
</dbReference>
<dbReference type="EMBL" id="BPLQ01014560">
    <property type="protein sequence ID" value="GIY80834.1"/>
    <property type="molecule type" value="Genomic_DNA"/>
</dbReference>